<sequence>MEKPVHPLSFTLRATFSQIMSSLAASGTMENSSAVTLATEAEDPTPSTSIELMLDLEEIDKDLYRSKKLWVPMGARGVFGGNVVGQALVAATTTVSTDFSVHSLHSYFLLPGDPTVPILYHVERVRDGRSYSTRTVTATQRGQNVFVCTASFQVPRPGAPSHQYPMPDVPHHSALSSQEDLIQKLIENPKIPEHLKAFLKLRLEEPVALDFKDTSQQTIKDMVHPSARTEQAFWIRCKDNLGDALALHQCVVAYGSDHNLLTTAPLAHGSTWFSDSSKHPKIRMMASLDHSMWFHCPFRADEWMLYVCESPRSGCDRGLTFGRIYKEDGTLAVSVAQEGVVRLQSVKPSAAAIEQPKL</sequence>
<feature type="domain" description="Acyl-CoA thioesterase-like N-terminal HotDog" evidence="6">
    <location>
        <begin position="70"/>
        <end position="153"/>
    </location>
</feature>
<dbReference type="Pfam" id="PF13622">
    <property type="entry name" value="4HBT_3"/>
    <property type="match status" value="1"/>
</dbReference>
<organism evidence="7 8">
    <name type="scientific">Mortierella alpina</name>
    <name type="common">Oleaginous fungus</name>
    <name type="synonym">Mortierella renispora</name>
    <dbReference type="NCBI Taxonomy" id="64518"/>
    <lineage>
        <taxon>Eukaryota</taxon>
        <taxon>Fungi</taxon>
        <taxon>Fungi incertae sedis</taxon>
        <taxon>Mucoromycota</taxon>
        <taxon>Mortierellomycotina</taxon>
        <taxon>Mortierellomycetes</taxon>
        <taxon>Mortierellales</taxon>
        <taxon>Mortierellaceae</taxon>
        <taxon>Mortierella</taxon>
    </lineage>
</organism>
<protein>
    <recommendedName>
        <fullName evidence="9">Acyl-coenzyme A thioesterase 8</fullName>
    </recommendedName>
</protein>
<gene>
    <name evidence="7" type="ORF">KVV02_005379</name>
</gene>
<keyword evidence="3" id="KW-0378">Hydrolase</keyword>
<dbReference type="InterPro" id="IPR025652">
    <property type="entry name" value="TesB_C"/>
</dbReference>
<evidence type="ECO:0000256" key="1">
    <source>
        <dbReference type="ARBA" id="ARBA00006538"/>
    </source>
</evidence>
<dbReference type="Proteomes" id="UP000717515">
    <property type="component" value="Unassembled WGS sequence"/>
</dbReference>
<dbReference type="AlphaFoldDB" id="A0A9P8A2G5"/>
<dbReference type="PANTHER" id="PTHR11066">
    <property type="entry name" value="ACYL-COA THIOESTERASE"/>
    <property type="match status" value="1"/>
</dbReference>
<dbReference type="Gene3D" id="2.40.160.210">
    <property type="entry name" value="Acyl-CoA thioesterase, double hotdog domain"/>
    <property type="match status" value="1"/>
</dbReference>
<evidence type="ECO:0000259" key="6">
    <source>
        <dbReference type="Pfam" id="PF13622"/>
    </source>
</evidence>
<feature type="domain" description="Acyl-CoA thioesterase 2 C-terminal" evidence="5">
    <location>
        <begin position="230"/>
        <end position="340"/>
    </location>
</feature>
<comment type="similarity">
    <text evidence="1">Belongs to the C/M/P thioester hydrolase family.</text>
</comment>
<dbReference type="GO" id="GO:0009062">
    <property type="term" value="P:fatty acid catabolic process"/>
    <property type="evidence" value="ECO:0007669"/>
    <property type="project" value="TreeGrafter"/>
</dbReference>
<dbReference type="SUPFAM" id="SSF54637">
    <property type="entry name" value="Thioesterase/thiol ester dehydrase-isomerase"/>
    <property type="match status" value="2"/>
</dbReference>
<dbReference type="InterPro" id="IPR029069">
    <property type="entry name" value="HotDog_dom_sf"/>
</dbReference>
<evidence type="ECO:0000313" key="7">
    <source>
        <dbReference type="EMBL" id="KAG9321194.1"/>
    </source>
</evidence>
<evidence type="ECO:0008006" key="9">
    <source>
        <dbReference type="Google" id="ProtNLM"/>
    </source>
</evidence>
<dbReference type="EMBL" id="JAIFTL010000221">
    <property type="protein sequence ID" value="KAG9321194.1"/>
    <property type="molecule type" value="Genomic_DNA"/>
</dbReference>
<dbReference type="FunFam" id="2.40.160.210:FF:000001">
    <property type="entry name" value="Acyl-CoA thioesterase II"/>
    <property type="match status" value="1"/>
</dbReference>
<dbReference type="PANTHER" id="PTHR11066:SF34">
    <property type="entry name" value="ACYL-COENZYME A THIOESTERASE 8"/>
    <property type="match status" value="1"/>
</dbReference>
<evidence type="ECO:0000313" key="8">
    <source>
        <dbReference type="Proteomes" id="UP000717515"/>
    </source>
</evidence>
<dbReference type="InterPro" id="IPR042171">
    <property type="entry name" value="Acyl-CoA_hotdog"/>
</dbReference>
<evidence type="ECO:0000256" key="4">
    <source>
        <dbReference type="ARBA" id="ARBA00023098"/>
    </source>
</evidence>
<evidence type="ECO:0000259" key="5">
    <source>
        <dbReference type="Pfam" id="PF02551"/>
    </source>
</evidence>
<dbReference type="CDD" id="cd03445">
    <property type="entry name" value="Thioesterase_II_repeat2"/>
    <property type="match status" value="1"/>
</dbReference>
<comment type="caution">
    <text evidence="7">The sequence shown here is derived from an EMBL/GenBank/DDBJ whole genome shotgun (WGS) entry which is preliminary data.</text>
</comment>
<reference evidence="7" key="1">
    <citation type="submission" date="2021-07" db="EMBL/GenBank/DDBJ databases">
        <title>Draft genome of Mortierella alpina, strain LL118, isolated from an aspen leaf litter sample.</title>
        <authorList>
            <person name="Yang S."/>
            <person name="Vinatzer B.A."/>
        </authorList>
    </citation>
    <scope>NUCLEOTIDE SEQUENCE</scope>
    <source>
        <strain evidence="7">LL118</strain>
    </source>
</reference>
<comment type="subunit">
    <text evidence="2">Homotetramer.</text>
</comment>
<accession>A0A9P8A2G5</accession>
<dbReference type="CDD" id="cd03444">
    <property type="entry name" value="Thioesterase_II_repeat1"/>
    <property type="match status" value="1"/>
</dbReference>
<evidence type="ECO:0000256" key="2">
    <source>
        <dbReference type="ARBA" id="ARBA00011881"/>
    </source>
</evidence>
<dbReference type="GO" id="GO:0047617">
    <property type="term" value="F:fatty acyl-CoA hydrolase activity"/>
    <property type="evidence" value="ECO:0007669"/>
    <property type="project" value="InterPro"/>
</dbReference>
<dbReference type="InterPro" id="IPR003703">
    <property type="entry name" value="Acyl_CoA_thio"/>
</dbReference>
<dbReference type="Pfam" id="PF02551">
    <property type="entry name" value="Acyl_CoA_thio"/>
    <property type="match status" value="1"/>
</dbReference>
<proteinExistence type="inferred from homology"/>
<dbReference type="InterPro" id="IPR049449">
    <property type="entry name" value="TesB_ACOT8-like_N"/>
</dbReference>
<name>A0A9P8A2G5_MORAP</name>
<dbReference type="GO" id="GO:0005782">
    <property type="term" value="C:peroxisomal matrix"/>
    <property type="evidence" value="ECO:0007669"/>
    <property type="project" value="TreeGrafter"/>
</dbReference>
<evidence type="ECO:0000256" key="3">
    <source>
        <dbReference type="ARBA" id="ARBA00022801"/>
    </source>
</evidence>
<keyword evidence="4" id="KW-0443">Lipid metabolism</keyword>
<dbReference type="GO" id="GO:0006637">
    <property type="term" value="P:acyl-CoA metabolic process"/>
    <property type="evidence" value="ECO:0007669"/>
    <property type="project" value="InterPro"/>
</dbReference>